<gene>
    <name evidence="3" type="ORF">G0Q06_00195</name>
</gene>
<feature type="region of interest" description="Disordered" evidence="1">
    <location>
        <begin position="45"/>
        <end position="68"/>
    </location>
</feature>
<feature type="compositionally biased region" description="Basic and acidic residues" evidence="1">
    <location>
        <begin position="57"/>
        <end position="68"/>
    </location>
</feature>
<sequence>MFKRVQFEEWQAIITLIAFVLFFIAFLYFCWRALRMSKADREHMSNLPLESGNPEKPSNEQERESTRR</sequence>
<keyword evidence="2" id="KW-0812">Transmembrane</keyword>
<feature type="transmembrane region" description="Helical" evidence="2">
    <location>
        <begin position="12"/>
        <end position="31"/>
    </location>
</feature>
<dbReference type="AlphaFoldDB" id="A0A6B2LZE4"/>
<evidence type="ECO:0008006" key="5">
    <source>
        <dbReference type="Google" id="ProtNLM"/>
    </source>
</evidence>
<dbReference type="Proteomes" id="UP000478417">
    <property type="component" value="Unassembled WGS sequence"/>
</dbReference>
<accession>A0A6B2LZE4</accession>
<keyword evidence="2" id="KW-0472">Membrane</keyword>
<comment type="caution">
    <text evidence="3">The sequence shown here is derived from an EMBL/GenBank/DDBJ whole genome shotgun (WGS) entry which is preliminary data.</text>
</comment>
<dbReference type="RefSeq" id="WP_163961271.1">
    <property type="nucleotide sequence ID" value="NZ_JAAGNX010000001.1"/>
</dbReference>
<evidence type="ECO:0000256" key="2">
    <source>
        <dbReference type="SAM" id="Phobius"/>
    </source>
</evidence>
<evidence type="ECO:0000256" key="1">
    <source>
        <dbReference type="SAM" id="MobiDB-lite"/>
    </source>
</evidence>
<protein>
    <recommendedName>
        <fullName evidence="5">CcoQ/FixQ family Cbb3-type cytochrome c oxidase assembly chaperone</fullName>
    </recommendedName>
</protein>
<reference evidence="3 4" key="1">
    <citation type="submission" date="2020-02" db="EMBL/GenBank/DDBJ databases">
        <title>Albibacoteraceae fam. nov., the first described family within the subdivision 4 Verrucomicrobia.</title>
        <authorList>
            <person name="Xi F."/>
        </authorList>
    </citation>
    <scope>NUCLEOTIDE SEQUENCE [LARGE SCALE GENOMIC DNA]</scope>
    <source>
        <strain evidence="3 4">CK1056</strain>
    </source>
</reference>
<evidence type="ECO:0000313" key="4">
    <source>
        <dbReference type="Proteomes" id="UP000478417"/>
    </source>
</evidence>
<evidence type="ECO:0000313" key="3">
    <source>
        <dbReference type="EMBL" id="NDV60865.1"/>
    </source>
</evidence>
<organism evidence="3 4">
    <name type="scientific">Oceanipulchritudo coccoides</name>
    <dbReference type="NCBI Taxonomy" id="2706888"/>
    <lineage>
        <taxon>Bacteria</taxon>
        <taxon>Pseudomonadati</taxon>
        <taxon>Verrucomicrobiota</taxon>
        <taxon>Opitutia</taxon>
        <taxon>Puniceicoccales</taxon>
        <taxon>Oceanipulchritudinaceae</taxon>
        <taxon>Oceanipulchritudo</taxon>
    </lineage>
</organism>
<dbReference type="EMBL" id="JAAGNX010000001">
    <property type="protein sequence ID" value="NDV60865.1"/>
    <property type="molecule type" value="Genomic_DNA"/>
</dbReference>
<keyword evidence="2" id="KW-1133">Transmembrane helix</keyword>
<proteinExistence type="predicted"/>
<name>A0A6B2LZE4_9BACT</name>
<keyword evidence="4" id="KW-1185">Reference proteome</keyword>